<feature type="signal peptide" evidence="1">
    <location>
        <begin position="1"/>
        <end position="39"/>
    </location>
</feature>
<evidence type="ECO:0000313" key="3">
    <source>
        <dbReference type="Proteomes" id="UP000299102"/>
    </source>
</evidence>
<gene>
    <name evidence="2" type="ORF">EVAR_100246_1</name>
</gene>
<keyword evidence="3" id="KW-1185">Reference proteome</keyword>
<proteinExistence type="predicted"/>
<dbReference type="EMBL" id="BGZK01002489">
    <property type="protein sequence ID" value="GBP94324.1"/>
    <property type="molecule type" value="Genomic_DNA"/>
</dbReference>
<comment type="caution">
    <text evidence="2">The sequence shown here is derived from an EMBL/GenBank/DDBJ whole genome shotgun (WGS) entry which is preliminary data.</text>
</comment>
<name>A0A4C2A528_EUMVA</name>
<dbReference type="Proteomes" id="UP000299102">
    <property type="component" value="Unassembled WGS sequence"/>
</dbReference>
<dbReference type="InterPro" id="IPR001611">
    <property type="entry name" value="Leu-rich_rpt"/>
</dbReference>
<reference evidence="2 3" key="1">
    <citation type="journal article" date="2019" name="Commun. Biol.">
        <title>The bagworm genome reveals a unique fibroin gene that provides high tensile strength.</title>
        <authorList>
            <person name="Kono N."/>
            <person name="Nakamura H."/>
            <person name="Ohtoshi R."/>
            <person name="Tomita M."/>
            <person name="Numata K."/>
            <person name="Arakawa K."/>
        </authorList>
    </citation>
    <scope>NUCLEOTIDE SEQUENCE [LARGE SCALE GENOMIC DNA]</scope>
</reference>
<dbReference type="AlphaFoldDB" id="A0A4C2A528"/>
<accession>A0A4C2A528</accession>
<evidence type="ECO:0000313" key="2">
    <source>
        <dbReference type="EMBL" id="GBP94324.1"/>
    </source>
</evidence>
<keyword evidence="1" id="KW-0732">Signal</keyword>
<protein>
    <submittedName>
        <fullName evidence="2">Uncharacterized protein</fullName>
    </submittedName>
</protein>
<feature type="chain" id="PRO_5020021326" evidence="1">
    <location>
        <begin position="40"/>
        <end position="178"/>
    </location>
</feature>
<organism evidence="2 3">
    <name type="scientific">Eumeta variegata</name>
    <name type="common">Bagworm moth</name>
    <name type="synonym">Eumeta japonica</name>
    <dbReference type="NCBI Taxonomy" id="151549"/>
    <lineage>
        <taxon>Eukaryota</taxon>
        <taxon>Metazoa</taxon>
        <taxon>Ecdysozoa</taxon>
        <taxon>Arthropoda</taxon>
        <taxon>Hexapoda</taxon>
        <taxon>Insecta</taxon>
        <taxon>Pterygota</taxon>
        <taxon>Neoptera</taxon>
        <taxon>Endopterygota</taxon>
        <taxon>Lepidoptera</taxon>
        <taxon>Glossata</taxon>
        <taxon>Ditrysia</taxon>
        <taxon>Tineoidea</taxon>
        <taxon>Psychidae</taxon>
        <taxon>Oiketicinae</taxon>
        <taxon>Eumeta</taxon>
    </lineage>
</organism>
<dbReference type="OrthoDB" id="1055097at2759"/>
<evidence type="ECO:0000256" key="1">
    <source>
        <dbReference type="SAM" id="SignalP"/>
    </source>
</evidence>
<dbReference type="PROSITE" id="PS51450">
    <property type="entry name" value="LRR"/>
    <property type="match status" value="1"/>
</dbReference>
<sequence>MRFQIPVAAYAGSYSTKMSKGVNIAFVLLLGLVFKECYGDCNNTHIKNIDVCTYNIECRGTVRDVDLTFKCDQPGRTESVHLILKNASEIRRTSESYTFSQFCHRLKTIELLIQRCLFSSTLPPQKPIFSNRNLSYTARIFCRLENLTKLDISYNMLIDVEGLFASKQTQQTEKSCLV</sequence>